<dbReference type="EMBL" id="FOPM01000003">
    <property type="protein sequence ID" value="SFG43426.1"/>
    <property type="molecule type" value="Genomic_DNA"/>
</dbReference>
<keyword evidence="3" id="KW-1185">Reference proteome</keyword>
<sequence>MARRATGMRGEAEPDAPSASAPKAKAAAKTKASPNKPVTKPKRPSRKTTPSPETLTELGLERLIRLVLDETGRNPAFKKLVTAAVAGLQGPEAVAALIDRRLTALERASGYIDWQKRRAFAADLDATLTTIVVELGPLDAQAGLDRLMRFLAAADGVLERVDDSSGQVHGLFARAGDAAARLGSGLAAPEAAAFALRLVPMLKADGYGLVEDVLHALIPTLPEAALGRLDAGLAAALPPRPAKSEGTRAWNQLTARNQILRLRQGLADRRGDVDAFIRLEQEAAPERPDRTEIAERLLAAGRLDEALDWVRRPQKRGLVVVTREQMLTGQFDPEAPDRARVELEIRILDALSRGAEAQAQRWTQFERSLDAGMLRAFLAKLPDFEDDEALERAFAHAAAHPDPYRALHFFTHWPKPDRAARLVAAQAWDGGRYEILVPAAEALEASEPLAATRLYRLLVDDILERGRSAAYGHGARHLATLDALAPRLDPDALTPDHASYRAALRKAHGRKAAFWSQVDG</sequence>
<dbReference type="STRING" id="582675.SAMN05192565_103116"/>
<protein>
    <submittedName>
        <fullName evidence="2">Uncharacterized protein</fullName>
    </submittedName>
</protein>
<gene>
    <name evidence="2" type="ORF">SAMN05192565_103116</name>
</gene>
<organism evidence="2 3">
    <name type="scientific">Methylobacterium gossipiicola</name>
    <dbReference type="NCBI Taxonomy" id="582675"/>
    <lineage>
        <taxon>Bacteria</taxon>
        <taxon>Pseudomonadati</taxon>
        <taxon>Pseudomonadota</taxon>
        <taxon>Alphaproteobacteria</taxon>
        <taxon>Hyphomicrobiales</taxon>
        <taxon>Methylobacteriaceae</taxon>
        <taxon>Methylobacterium</taxon>
    </lineage>
</organism>
<name>A0A1I2S068_9HYPH</name>
<dbReference type="Pfam" id="PF21810">
    <property type="entry name" value="DUF6880"/>
    <property type="match status" value="1"/>
</dbReference>
<dbReference type="Proteomes" id="UP000199229">
    <property type="component" value="Unassembled WGS sequence"/>
</dbReference>
<dbReference type="RefSeq" id="WP_244528573.1">
    <property type="nucleotide sequence ID" value="NZ_FOPM01000003.1"/>
</dbReference>
<reference evidence="3" key="1">
    <citation type="submission" date="2016-10" db="EMBL/GenBank/DDBJ databases">
        <authorList>
            <person name="Varghese N."/>
            <person name="Submissions S."/>
        </authorList>
    </citation>
    <scope>NUCLEOTIDE SEQUENCE [LARGE SCALE GENOMIC DNA]</scope>
    <source>
        <strain evidence="3">Gh-105</strain>
    </source>
</reference>
<evidence type="ECO:0000256" key="1">
    <source>
        <dbReference type="SAM" id="MobiDB-lite"/>
    </source>
</evidence>
<dbReference type="InterPro" id="IPR049245">
    <property type="entry name" value="DUF6880"/>
</dbReference>
<evidence type="ECO:0000313" key="2">
    <source>
        <dbReference type="EMBL" id="SFG43426.1"/>
    </source>
</evidence>
<proteinExistence type="predicted"/>
<evidence type="ECO:0000313" key="3">
    <source>
        <dbReference type="Proteomes" id="UP000199229"/>
    </source>
</evidence>
<feature type="compositionally biased region" description="Low complexity" evidence="1">
    <location>
        <begin position="15"/>
        <end position="37"/>
    </location>
</feature>
<accession>A0A1I2S068</accession>
<dbReference type="AlphaFoldDB" id="A0A1I2S068"/>
<feature type="region of interest" description="Disordered" evidence="1">
    <location>
        <begin position="1"/>
        <end position="54"/>
    </location>
</feature>